<keyword evidence="2" id="KW-0012">Acyltransferase</keyword>
<comment type="caution">
    <text evidence="4">The sequence shown here is derived from an EMBL/GenBank/DDBJ whole genome shotgun (WGS) entry which is preliminary data.</text>
</comment>
<dbReference type="InterPro" id="IPR050832">
    <property type="entry name" value="Bact_Acetyltransf"/>
</dbReference>
<protein>
    <recommendedName>
        <fullName evidence="3">N-acetyltransferase domain-containing protein</fullName>
    </recommendedName>
</protein>
<dbReference type="SUPFAM" id="SSF55729">
    <property type="entry name" value="Acyl-CoA N-acyltransferases (Nat)"/>
    <property type="match status" value="1"/>
</dbReference>
<feature type="domain" description="N-acetyltransferase" evidence="3">
    <location>
        <begin position="6"/>
        <end position="163"/>
    </location>
</feature>
<dbReference type="PANTHER" id="PTHR43877">
    <property type="entry name" value="AMINOALKYLPHOSPHONATE N-ACETYLTRANSFERASE-RELATED-RELATED"/>
    <property type="match status" value="1"/>
</dbReference>
<name>A0ABP7BBJ5_9MICO</name>
<dbReference type="RefSeq" id="WP_221855014.1">
    <property type="nucleotide sequence ID" value="NZ_BAAAYV010000005.1"/>
</dbReference>
<dbReference type="Pfam" id="PF13508">
    <property type="entry name" value="Acetyltransf_7"/>
    <property type="match status" value="1"/>
</dbReference>
<accession>A0ABP7BBJ5</accession>
<evidence type="ECO:0000256" key="1">
    <source>
        <dbReference type="ARBA" id="ARBA00022679"/>
    </source>
</evidence>
<proteinExistence type="predicted"/>
<reference evidence="5" key="1">
    <citation type="journal article" date="2019" name="Int. J. Syst. Evol. Microbiol.">
        <title>The Global Catalogue of Microorganisms (GCM) 10K type strain sequencing project: providing services to taxonomists for standard genome sequencing and annotation.</title>
        <authorList>
            <consortium name="The Broad Institute Genomics Platform"/>
            <consortium name="The Broad Institute Genome Sequencing Center for Infectious Disease"/>
            <person name="Wu L."/>
            <person name="Ma J."/>
        </authorList>
    </citation>
    <scope>NUCLEOTIDE SEQUENCE [LARGE SCALE GENOMIC DNA]</scope>
    <source>
        <strain evidence="5">JCM 16546</strain>
    </source>
</reference>
<dbReference type="CDD" id="cd04301">
    <property type="entry name" value="NAT_SF"/>
    <property type="match status" value="1"/>
</dbReference>
<gene>
    <name evidence="4" type="ORF">GCM10022202_13070</name>
</gene>
<dbReference type="InterPro" id="IPR016181">
    <property type="entry name" value="Acyl_CoA_acyltransferase"/>
</dbReference>
<dbReference type="EMBL" id="BAAAYV010000005">
    <property type="protein sequence ID" value="GAA3654357.1"/>
    <property type="molecule type" value="Genomic_DNA"/>
</dbReference>
<dbReference type="Gene3D" id="3.40.630.30">
    <property type="match status" value="1"/>
</dbReference>
<sequence length="166" mass="17948">MPPGTTRLAQFPADARAVARLLEDYLRQTEREKAEHGLAPGGAGRLPPRYQAEVDDPATAFADAVVVVAEAAGSVAGVAVLMEPCGDAVAAEIKRLWVDPAFRRAGIGRLLLQECVDRAAGVVRLSVWDWRTPAVRAYEGLGFVQVPSWESRERLICMERTAPPEG</sequence>
<keyword evidence="5" id="KW-1185">Reference proteome</keyword>
<dbReference type="Proteomes" id="UP001410795">
    <property type="component" value="Unassembled WGS sequence"/>
</dbReference>
<evidence type="ECO:0000313" key="4">
    <source>
        <dbReference type="EMBL" id="GAA3654357.1"/>
    </source>
</evidence>
<evidence type="ECO:0000256" key="2">
    <source>
        <dbReference type="ARBA" id="ARBA00023315"/>
    </source>
</evidence>
<dbReference type="PROSITE" id="PS51186">
    <property type="entry name" value="GNAT"/>
    <property type="match status" value="1"/>
</dbReference>
<evidence type="ECO:0000259" key="3">
    <source>
        <dbReference type="PROSITE" id="PS51186"/>
    </source>
</evidence>
<keyword evidence="1" id="KW-0808">Transferase</keyword>
<dbReference type="InterPro" id="IPR000182">
    <property type="entry name" value="GNAT_dom"/>
</dbReference>
<evidence type="ECO:0000313" key="5">
    <source>
        <dbReference type="Proteomes" id="UP001410795"/>
    </source>
</evidence>
<organism evidence="4 5">
    <name type="scientific">Microbacterium marinilacus</name>
    <dbReference type="NCBI Taxonomy" id="415209"/>
    <lineage>
        <taxon>Bacteria</taxon>
        <taxon>Bacillati</taxon>
        <taxon>Actinomycetota</taxon>
        <taxon>Actinomycetes</taxon>
        <taxon>Micrococcales</taxon>
        <taxon>Microbacteriaceae</taxon>
        <taxon>Microbacterium</taxon>
    </lineage>
</organism>